<gene>
    <name evidence="2" type="ORF">PIOMA14_I_1529</name>
</gene>
<feature type="domain" description="Transposase DDE" evidence="1">
    <location>
        <begin position="2"/>
        <end position="144"/>
    </location>
</feature>
<dbReference type="NCBIfam" id="NF033520">
    <property type="entry name" value="transpos_IS982"/>
    <property type="match status" value="1"/>
</dbReference>
<dbReference type="Proteomes" id="UP000217431">
    <property type="component" value="Chromosome I"/>
</dbReference>
<organism evidence="2 3">
    <name type="scientific">Prevotella intermedia</name>
    <dbReference type="NCBI Taxonomy" id="28131"/>
    <lineage>
        <taxon>Bacteria</taxon>
        <taxon>Pseudomonadati</taxon>
        <taxon>Bacteroidota</taxon>
        <taxon>Bacteroidia</taxon>
        <taxon>Bacteroidales</taxon>
        <taxon>Prevotellaceae</taxon>
        <taxon>Prevotella</taxon>
    </lineage>
</organism>
<sequence>MIPVCHNVRRHFNKVFAGLAKNGKGTMGWCHGFKLHLLCNDSREVITFCLTGANVDDRDSRVWSVFAKVLYGKVFADRGYIKQELFESLFSQGIQLVHGLKARMKNKPMPVWDKIMMRKRYIIECINELLKNKANLVHSRHRSIYNFIMNLCSALTAYCFYENKPEALPVYVEKSRQLELFV</sequence>
<reference evidence="2 3" key="1">
    <citation type="journal article" date="2016" name="DNA Res.">
        <title>The complete genome sequencing of Prevotella intermedia strain OMA14 and a subsequent fine-scale, intra-species genomic comparison reveal an unusual amplification of conjugative and mobile transposons and identify a novel Prevotella-lineage-specific repeat.</title>
        <authorList>
            <person name="Naito M."/>
            <person name="Ogura Y."/>
            <person name="Itoh T."/>
            <person name="Shoji M."/>
            <person name="Okamoto M."/>
            <person name="Hayashi T."/>
            <person name="Nakayama K."/>
        </authorList>
    </citation>
    <scope>NUCLEOTIDE SEQUENCE [LARGE SCALE GENOMIC DNA]</scope>
    <source>
        <strain evidence="2 3">OMA14</strain>
    </source>
</reference>
<dbReference type="InterPro" id="IPR025668">
    <property type="entry name" value="Tnp_DDE_dom"/>
</dbReference>
<dbReference type="AlphaFoldDB" id="A0A0S3UKL8"/>
<accession>A0A0S3UKL8</accession>
<dbReference type="Pfam" id="PF13612">
    <property type="entry name" value="DDE_Tnp_1_3"/>
    <property type="match status" value="1"/>
</dbReference>
<evidence type="ECO:0000313" key="2">
    <source>
        <dbReference type="EMBL" id="BAU18037.1"/>
    </source>
</evidence>
<evidence type="ECO:0000313" key="3">
    <source>
        <dbReference type="Proteomes" id="UP000217431"/>
    </source>
</evidence>
<dbReference type="EMBL" id="AP014597">
    <property type="protein sequence ID" value="BAU18037.1"/>
    <property type="molecule type" value="Genomic_DNA"/>
</dbReference>
<protein>
    <submittedName>
        <fullName evidence="2">Partial transposase in ISPi1</fullName>
    </submittedName>
</protein>
<name>A0A0S3UKL8_PREIN</name>
<proteinExistence type="predicted"/>
<evidence type="ECO:0000259" key="1">
    <source>
        <dbReference type="Pfam" id="PF13612"/>
    </source>
</evidence>